<evidence type="ECO:0000313" key="12">
    <source>
        <dbReference type="Proteomes" id="UP000176413"/>
    </source>
</evidence>
<evidence type="ECO:0000256" key="6">
    <source>
        <dbReference type="ARBA" id="ARBA00022989"/>
    </source>
</evidence>
<keyword evidence="7 8" id="KW-0472">Membrane</keyword>
<dbReference type="GO" id="GO:0034040">
    <property type="term" value="F:ATPase-coupled lipid transmembrane transporter activity"/>
    <property type="evidence" value="ECO:0007669"/>
    <property type="project" value="TreeGrafter"/>
</dbReference>
<reference evidence="11 12" key="1">
    <citation type="journal article" date="2016" name="Nat. Commun.">
        <title>Thousands of microbial genomes shed light on interconnected biogeochemical processes in an aquifer system.</title>
        <authorList>
            <person name="Anantharaman K."/>
            <person name="Brown C.T."/>
            <person name="Hug L.A."/>
            <person name="Sharon I."/>
            <person name="Castelle C.J."/>
            <person name="Probst A.J."/>
            <person name="Thomas B.C."/>
            <person name="Singh A."/>
            <person name="Wilkins M.J."/>
            <person name="Karaoz U."/>
            <person name="Brodie E.L."/>
            <person name="Williams K.H."/>
            <person name="Hubbard S.S."/>
            <person name="Banfield J.F."/>
        </authorList>
    </citation>
    <scope>NUCLEOTIDE SEQUENCE [LARGE SCALE GENOMIC DNA]</scope>
</reference>
<keyword evidence="3 8" id="KW-0812">Transmembrane</keyword>
<evidence type="ECO:0000313" key="11">
    <source>
        <dbReference type="EMBL" id="OGH68725.1"/>
    </source>
</evidence>
<dbReference type="Pfam" id="PF00005">
    <property type="entry name" value="ABC_tran"/>
    <property type="match status" value="1"/>
</dbReference>
<evidence type="ECO:0000256" key="4">
    <source>
        <dbReference type="ARBA" id="ARBA00022741"/>
    </source>
</evidence>
<dbReference type="InterPro" id="IPR017871">
    <property type="entry name" value="ABC_transporter-like_CS"/>
</dbReference>
<dbReference type="InterPro" id="IPR036640">
    <property type="entry name" value="ABC1_TM_sf"/>
</dbReference>
<dbReference type="GO" id="GO:0005524">
    <property type="term" value="F:ATP binding"/>
    <property type="evidence" value="ECO:0007669"/>
    <property type="project" value="UniProtKB-KW"/>
</dbReference>
<evidence type="ECO:0000256" key="1">
    <source>
        <dbReference type="ARBA" id="ARBA00004651"/>
    </source>
</evidence>
<organism evidence="11 12">
    <name type="scientific">Candidatus Magasanikbacteria bacterium RIFCSPHIGHO2_02_FULL_45_10</name>
    <dbReference type="NCBI Taxonomy" id="1798679"/>
    <lineage>
        <taxon>Bacteria</taxon>
        <taxon>Candidatus Magasanikiibacteriota</taxon>
    </lineage>
</organism>
<dbReference type="GO" id="GO:0140359">
    <property type="term" value="F:ABC-type transporter activity"/>
    <property type="evidence" value="ECO:0007669"/>
    <property type="project" value="InterPro"/>
</dbReference>
<dbReference type="EMBL" id="MFQA01000033">
    <property type="protein sequence ID" value="OGH68725.1"/>
    <property type="molecule type" value="Genomic_DNA"/>
</dbReference>
<feature type="domain" description="ABC transporter" evidence="9">
    <location>
        <begin position="344"/>
        <end position="578"/>
    </location>
</feature>
<evidence type="ECO:0000259" key="9">
    <source>
        <dbReference type="PROSITE" id="PS50893"/>
    </source>
</evidence>
<dbReference type="Pfam" id="PF00664">
    <property type="entry name" value="ABC_membrane"/>
    <property type="match status" value="1"/>
</dbReference>
<proteinExistence type="predicted"/>
<dbReference type="PROSITE" id="PS00211">
    <property type="entry name" value="ABC_TRANSPORTER_1"/>
    <property type="match status" value="1"/>
</dbReference>
<dbReference type="Proteomes" id="UP000176413">
    <property type="component" value="Unassembled WGS sequence"/>
</dbReference>
<feature type="transmembrane region" description="Helical" evidence="8">
    <location>
        <begin position="59"/>
        <end position="81"/>
    </location>
</feature>
<keyword evidence="2" id="KW-0813">Transport</keyword>
<feature type="transmembrane region" description="Helical" evidence="8">
    <location>
        <begin position="21"/>
        <end position="44"/>
    </location>
</feature>
<gene>
    <name evidence="11" type="ORF">A3D53_01655</name>
</gene>
<evidence type="ECO:0000259" key="10">
    <source>
        <dbReference type="PROSITE" id="PS50929"/>
    </source>
</evidence>
<sequence length="632" mass="71708">MQINTKKTLRLYWQHTKGYRPHLAAVYLAVMAAAGTGTIVPLFFKKFFDTLTLPGDRSVLVGSIVSILVVISFLEGLRWLAWRVSTYFNAIFTPAVIAELSKTCFRYLHKHSFSYFNNNFVGTLVKRFARFTMAFESVHDKIIWNIIPLVINLSVTIVVLWMRRWWLSVVLIIWLIIFLLINWIFTKYKLRYDLARAEAESKTTGLLADTITNHGALKLFTGYKHEVNRYSEAVDRVRQLRRYTWHLDGIFDAVQGLLVIILEIGIFYGALRLWEQQAVTVGDFVLIQAYVIVIFHEIWGFGKLLRYLFSDLADAEEMTVMLTTPHEIKDTIDAQPLTISQGTIVFREVQFNYHATRKIISDLSFTIGSQEKVGLIGPSGAGKTTIIKLLLRQHDLTAGAIKIDGQRLIDITMESLWSAISLVPQDPILFHRTLIENIRYGKPEACDAEVVQAAKLAHCHEFISEFPDKYKTFVGERGVKLSGGERQRVAIARAILRNAPILILDEATSSLDSESESLIQDALVNLMQSKTVIVIAHRLSTIMKMDRILVINHGSVVEQGSHDVLLKKDGLYKQLWKRQAGGFMTDEPAKDIYEGIIHEVPESVIDIVTETVKMESSLKIENTPDGANQNLP</sequence>
<keyword evidence="5" id="KW-0067">ATP-binding</keyword>
<dbReference type="GO" id="GO:0005886">
    <property type="term" value="C:plasma membrane"/>
    <property type="evidence" value="ECO:0007669"/>
    <property type="project" value="UniProtKB-SubCell"/>
</dbReference>
<dbReference type="PANTHER" id="PTHR24221:SF654">
    <property type="entry name" value="ATP-BINDING CASSETTE SUB-FAMILY B MEMBER 6"/>
    <property type="match status" value="1"/>
</dbReference>
<evidence type="ECO:0000256" key="8">
    <source>
        <dbReference type="SAM" id="Phobius"/>
    </source>
</evidence>
<dbReference type="SMART" id="SM00382">
    <property type="entry name" value="AAA"/>
    <property type="match status" value="1"/>
</dbReference>
<keyword evidence="4" id="KW-0547">Nucleotide-binding</keyword>
<feature type="transmembrane region" description="Helical" evidence="8">
    <location>
        <begin position="167"/>
        <end position="186"/>
    </location>
</feature>
<comment type="subcellular location">
    <subcellularLocation>
        <location evidence="1">Cell membrane</location>
        <topology evidence="1">Multi-pass membrane protein</topology>
    </subcellularLocation>
</comment>
<feature type="transmembrane region" description="Helical" evidence="8">
    <location>
        <begin position="277"/>
        <end position="299"/>
    </location>
</feature>
<evidence type="ECO:0008006" key="13">
    <source>
        <dbReference type="Google" id="ProtNLM"/>
    </source>
</evidence>
<dbReference type="Gene3D" id="3.40.50.300">
    <property type="entry name" value="P-loop containing nucleotide triphosphate hydrolases"/>
    <property type="match status" value="1"/>
</dbReference>
<dbReference type="InterPro" id="IPR003439">
    <property type="entry name" value="ABC_transporter-like_ATP-bd"/>
</dbReference>
<name>A0A1F6MAT1_9BACT</name>
<dbReference type="InterPro" id="IPR039421">
    <property type="entry name" value="Type_1_exporter"/>
</dbReference>
<feature type="transmembrane region" description="Helical" evidence="8">
    <location>
        <begin position="142"/>
        <end position="161"/>
    </location>
</feature>
<dbReference type="InterPro" id="IPR027417">
    <property type="entry name" value="P-loop_NTPase"/>
</dbReference>
<dbReference type="GO" id="GO:0016887">
    <property type="term" value="F:ATP hydrolysis activity"/>
    <property type="evidence" value="ECO:0007669"/>
    <property type="project" value="InterPro"/>
</dbReference>
<evidence type="ECO:0000256" key="2">
    <source>
        <dbReference type="ARBA" id="ARBA00022448"/>
    </source>
</evidence>
<evidence type="ECO:0000256" key="5">
    <source>
        <dbReference type="ARBA" id="ARBA00022840"/>
    </source>
</evidence>
<accession>A0A1F6MAT1</accession>
<feature type="domain" description="ABC transmembrane type-1" evidence="10">
    <location>
        <begin position="28"/>
        <end position="295"/>
    </location>
</feature>
<dbReference type="Gene3D" id="1.20.1560.10">
    <property type="entry name" value="ABC transporter type 1, transmembrane domain"/>
    <property type="match status" value="1"/>
</dbReference>
<evidence type="ECO:0000256" key="3">
    <source>
        <dbReference type="ARBA" id="ARBA00022692"/>
    </source>
</evidence>
<dbReference type="SUPFAM" id="SSF52540">
    <property type="entry name" value="P-loop containing nucleoside triphosphate hydrolases"/>
    <property type="match status" value="1"/>
</dbReference>
<dbReference type="InterPro" id="IPR003593">
    <property type="entry name" value="AAA+_ATPase"/>
</dbReference>
<dbReference type="PROSITE" id="PS50929">
    <property type="entry name" value="ABC_TM1F"/>
    <property type="match status" value="1"/>
</dbReference>
<dbReference type="PROSITE" id="PS50893">
    <property type="entry name" value="ABC_TRANSPORTER_2"/>
    <property type="match status" value="1"/>
</dbReference>
<feature type="transmembrane region" description="Helical" evidence="8">
    <location>
        <begin position="250"/>
        <end position="271"/>
    </location>
</feature>
<protein>
    <recommendedName>
        <fullName evidence="13">ABC transporter ATP-binding protein</fullName>
    </recommendedName>
</protein>
<dbReference type="PANTHER" id="PTHR24221">
    <property type="entry name" value="ATP-BINDING CASSETTE SUB-FAMILY B"/>
    <property type="match status" value="1"/>
</dbReference>
<keyword evidence="6 8" id="KW-1133">Transmembrane helix</keyword>
<evidence type="ECO:0000256" key="7">
    <source>
        <dbReference type="ARBA" id="ARBA00023136"/>
    </source>
</evidence>
<dbReference type="AlphaFoldDB" id="A0A1F6MAT1"/>
<dbReference type="InterPro" id="IPR011527">
    <property type="entry name" value="ABC1_TM_dom"/>
</dbReference>
<dbReference type="FunFam" id="3.40.50.300:FF:000287">
    <property type="entry name" value="Multidrug ABC transporter ATP-binding protein"/>
    <property type="match status" value="1"/>
</dbReference>
<comment type="caution">
    <text evidence="11">The sequence shown here is derived from an EMBL/GenBank/DDBJ whole genome shotgun (WGS) entry which is preliminary data.</text>
</comment>
<dbReference type="SUPFAM" id="SSF90123">
    <property type="entry name" value="ABC transporter transmembrane region"/>
    <property type="match status" value="1"/>
</dbReference>